<feature type="transmembrane region" description="Helical" evidence="6">
    <location>
        <begin position="264"/>
        <end position="283"/>
    </location>
</feature>
<evidence type="ECO:0000256" key="2">
    <source>
        <dbReference type="ARBA" id="ARBA00022692"/>
    </source>
</evidence>
<comment type="caution">
    <text evidence="8">The sequence shown here is derived from an EMBL/GenBank/DDBJ whole genome shotgun (WGS) entry which is preliminary data.</text>
</comment>
<dbReference type="PANTHER" id="PTHR43341:SF9">
    <property type="entry name" value="DICARBOXYLIC AMINO ACID PERMEASE"/>
    <property type="match status" value="1"/>
</dbReference>
<evidence type="ECO:0000256" key="6">
    <source>
        <dbReference type="SAM" id="Phobius"/>
    </source>
</evidence>
<keyword evidence="9" id="KW-1185">Reference proteome</keyword>
<keyword evidence="3 6" id="KW-1133">Transmembrane helix</keyword>
<comment type="subcellular location">
    <subcellularLocation>
        <location evidence="1">Membrane</location>
        <topology evidence="1">Multi-pass membrane protein</topology>
    </subcellularLocation>
</comment>
<feature type="transmembrane region" description="Helical" evidence="6">
    <location>
        <begin position="227"/>
        <end position="244"/>
    </location>
</feature>
<dbReference type="GO" id="GO:0016020">
    <property type="term" value="C:membrane"/>
    <property type="evidence" value="ECO:0007669"/>
    <property type="project" value="UniProtKB-SubCell"/>
</dbReference>
<dbReference type="InterPro" id="IPR050524">
    <property type="entry name" value="APC_YAT"/>
</dbReference>
<evidence type="ECO:0000259" key="7">
    <source>
        <dbReference type="Pfam" id="PF00324"/>
    </source>
</evidence>
<feature type="transmembrane region" description="Helical" evidence="6">
    <location>
        <begin position="390"/>
        <end position="412"/>
    </location>
</feature>
<dbReference type="PANTHER" id="PTHR43341">
    <property type="entry name" value="AMINO ACID PERMEASE"/>
    <property type="match status" value="1"/>
</dbReference>
<organism evidence="8 9">
    <name type="scientific">Saccharomycopsis crataegensis</name>
    <dbReference type="NCBI Taxonomy" id="43959"/>
    <lineage>
        <taxon>Eukaryota</taxon>
        <taxon>Fungi</taxon>
        <taxon>Dikarya</taxon>
        <taxon>Ascomycota</taxon>
        <taxon>Saccharomycotina</taxon>
        <taxon>Saccharomycetes</taxon>
        <taxon>Saccharomycopsidaceae</taxon>
        <taxon>Saccharomycopsis</taxon>
    </lineage>
</organism>
<feature type="transmembrane region" description="Helical" evidence="6">
    <location>
        <begin position="562"/>
        <end position="582"/>
    </location>
</feature>
<feature type="region of interest" description="Disordered" evidence="5">
    <location>
        <begin position="1"/>
        <end position="44"/>
    </location>
</feature>
<protein>
    <recommendedName>
        <fullName evidence="7">Amino acid permease/ SLC12A domain-containing protein</fullName>
    </recommendedName>
</protein>
<evidence type="ECO:0000313" key="9">
    <source>
        <dbReference type="Proteomes" id="UP001360560"/>
    </source>
</evidence>
<evidence type="ECO:0000256" key="5">
    <source>
        <dbReference type="SAM" id="MobiDB-lite"/>
    </source>
</evidence>
<name>A0AAV5QLC2_9ASCO</name>
<feature type="domain" description="Amino acid permease/ SLC12A" evidence="7">
    <location>
        <begin position="158"/>
        <end position="626"/>
    </location>
</feature>
<feature type="transmembrane region" description="Helical" evidence="6">
    <location>
        <begin position="295"/>
        <end position="319"/>
    </location>
</feature>
<keyword evidence="4 6" id="KW-0472">Membrane</keyword>
<dbReference type="Pfam" id="PF00324">
    <property type="entry name" value="AA_permease"/>
    <property type="match status" value="1"/>
</dbReference>
<feature type="transmembrane region" description="Helical" evidence="6">
    <location>
        <begin position="602"/>
        <end position="622"/>
    </location>
</feature>
<dbReference type="EMBL" id="BTFZ01000004">
    <property type="protein sequence ID" value="GMM34978.1"/>
    <property type="molecule type" value="Genomic_DNA"/>
</dbReference>
<dbReference type="InterPro" id="IPR004841">
    <property type="entry name" value="AA-permease/SLC12A_dom"/>
</dbReference>
<reference evidence="8 9" key="1">
    <citation type="journal article" date="2023" name="Elife">
        <title>Identification of key yeast species and microbe-microbe interactions impacting larval growth of Drosophila in the wild.</title>
        <authorList>
            <person name="Mure A."/>
            <person name="Sugiura Y."/>
            <person name="Maeda R."/>
            <person name="Honda K."/>
            <person name="Sakurai N."/>
            <person name="Takahashi Y."/>
            <person name="Watada M."/>
            <person name="Katoh T."/>
            <person name="Gotoh A."/>
            <person name="Gotoh Y."/>
            <person name="Taniguchi I."/>
            <person name="Nakamura K."/>
            <person name="Hayashi T."/>
            <person name="Katayama T."/>
            <person name="Uemura T."/>
            <person name="Hattori Y."/>
        </authorList>
    </citation>
    <scope>NUCLEOTIDE SEQUENCE [LARGE SCALE GENOMIC DNA]</scope>
    <source>
        <strain evidence="8 9">SC-9</strain>
    </source>
</reference>
<feature type="transmembrane region" description="Helical" evidence="6">
    <location>
        <begin position="494"/>
        <end position="513"/>
    </location>
</feature>
<dbReference type="Gene3D" id="1.20.1740.10">
    <property type="entry name" value="Amino acid/polyamine transporter I"/>
    <property type="match status" value="1"/>
</dbReference>
<evidence type="ECO:0000256" key="3">
    <source>
        <dbReference type="ARBA" id="ARBA00022989"/>
    </source>
</evidence>
<gene>
    <name evidence="8" type="ORF">DASC09_023030</name>
</gene>
<feature type="transmembrane region" description="Helical" evidence="6">
    <location>
        <begin position="183"/>
        <end position="206"/>
    </location>
</feature>
<evidence type="ECO:0000256" key="4">
    <source>
        <dbReference type="ARBA" id="ARBA00023136"/>
    </source>
</evidence>
<accession>A0AAV5QLC2</accession>
<feature type="transmembrane region" description="Helical" evidence="6">
    <location>
        <begin position="533"/>
        <end position="550"/>
    </location>
</feature>
<feature type="transmembrane region" description="Helical" evidence="6">
    <location>
        <begin position="349"/>
        <end position="370"/>
    </location>
</feature>
<feature type="compositionally biased region" description="Basic and acidic residues" evidence="5">
    <location>
        <begin position="1"/>
        <end position="10"/>
    </location>
</feature>
<proteinExistence type="predicted"/>
<evidence type="ECO:0000313" key="8">
    <source>
        <dbReference type="EMBL" id="GMM34978.1"/>
    </source>
</evidence>
<dbReference type="GeneID" id="90072957"/>
<dbReference type="GO" id="GO:0015171">
    <property type="term" value="F:amino acid transmembrane transporter activity"/>
    <property type="evidence" value="ECO:0007669"/>
    <property type="project" value="TreeGrafter"/>
</dbReference>
<dbReference type="AlphaFoldDB" id="A0AAV5QLC2"/>
<feature type="transmembrane region" description="Helical" evidence="6">
    <location>
        <begin position="453"/>
        <end position="474"/>
    </location>
</feature>
<dbReference type="RefSeq" id="XP_064851978.1">
    <property type="nucleotide sequence ID" value="XM_064995906.1"/>
</dbReference>
<sequence length="674" mass="75439">MSSNKHERSNSIESSYSNETLAQNVEAGYSPKKEISNDQSLPHLDTETIGSFEDIHNDDKQEFSPIAYTINSSFRTDHSSPNRKTINNHRTIYMERTPIITPGVMSIPAFAPNKKYQITTSRSSEMMSPFNNVNLTSPVETSTPEHLSRCLKAHNIAAITLCSVFGTGLLINTATTLAECGPFPLLIAFSVMSLLSYQVVSALCELCTYIPLPNAYSGYTERFVDPALGYALGYFYLFQYLIIGPNQIFAGALTVQYWIPINKVNPAVWITIFIVVLTLLNYIDVGKIAMTADLFVLAKMIAYFFMITLLLVIICGVNSKNDVIGFKYWKNPGAVNQSYYPKISNSGNGIVAIISAITGSIFPFVGIESFCVTVSEARYPRKTIPKAKRLLYISLSAFYIVIAFLIGLAVAYNDANFPRVIANQDKTTAASSPVILAVQNAGLKIIPSVLNGVIFIFVLSAANSSFYISTRILYGLSASGLAPVVFSKTTSRGIPVYSIGLIVGFNFLAYLGVSEPTRKLFELFSNSVCGFTMILWMCILLTHICFLRAMKVQNVQTNRTTYKARGGIIPSFIALACCGFLIMFREFQVFLDLKNFDVDTFITGYICVPVFLVIFVSFKFYYKTKFIKAEDADLFFYKDCVDRSEEQYINEEVNMYSLREKTFFLKRWYYKLLV</sequence>
<feature type="transmembrane region" description="Helical" evidence="6">
    <location>
        <begin position="156"/>
        <end position="177"/>
    </location>
</feature>
<feature type="compositionally biased region" description="Polar residues" evidence="5">
    <location>
        <begin position="11"/>
        <end position="23"/>
    </location>
</feature>
<evidence type="ECO:0000256" key="1">
    <source>
        <dbReference type="ARBA" id="ARBA00004141"/>
    </source>
</evidence>
<dbReference type="Proteomes" id="UP001360560">
    <property type="component" value="Unassembled WGS sequence"/>
</dbReference>
<keyword evidence="2 6" id="KW-0812">Transmembrane</keyword>